<gene>
    <name evidence="9" type="ORF">Val02_87680</name>
</gene>
<feature type="transmembrane region" description="Helical" evidence="7">
    <location>
        <begin position="370"/>
        <end position="392"/>
    </location>
</feature>
<proteinExistence type="predicted"/>
<reference evidence="9" key="1">
    <citation type="submission" date="2021-01" db="EMBL/GenBank/DDBJ databases">
        <title>Whole genome shotgun sequence of Virgisporangium aliadipatigenens NBRC 105644.</title>
        <authorList>
            <person name="Komaki H."/>
            <person name="Tamura T."/>
        </authorList>
    </citation>
    <scope>NUCLEOTIDE SEQUENCE</scope>
    <source>
        <strain evidence="9">NBRC 105644</strain>
    </source>
</reference>
<evidence type="ECO:0000256" key="7">
    <source>
        <dbReference type="SAM" id="Phobius"/>
    </source>
</evidence>
<evidence type="ECO:0000256" key="1">
    <source>
        <dbReference type="ARBA" id="ARBA00004141"/>
    </source>
</evidence>
<evidence type="ECO:0000313" key="9">
    <source>
        <dbReference type="EMBL" id="GIJ51882.1"/>
    </source>
</evidence>
<feature type="transmembrane region" description="Helical" evidence="7">
    <location>
        <begin position="224"/>
        <end position="239"/>
    </location>
</feature>
<keyword evidence="5" id="KW-0406">Ion transport</keyword>
<dbReference type="Proteomes" id="UP000619260">
    <property type="component" value="Unassembled WGS sequence"/>
</dbReference>
<accession>A0A8J4DX98</accession>
<dbReference type="Gene3D" id="1.20.1530.20">
    <property type="match status" value="1"/>
</dbReference>
<feature type="transmembrane region" description="Helical" evidence="7">
    <location>
        <begin position="132"/>
        <end position="153"/>
    </location>
</feature>
<dbReference type="PANTHER" id="PTHR32468">
    <property type="entry name" value="CATION/H + ANTIPORTER"/>
    <property type="match status" value="1"/>
</dbReference>
<evidence type="ECO:0000256" key="3">
    <source>
        <dbReference type="ARBA" id="ARBA00022692"/>
    </source>
</evidence>
<sequence>MTAEQVATLLLALGCVIALARLFGAAAKRIGQPPVIGEIVAGIAVGPSLFGAGLGDALFPTDIRPALAALANVGLVLFMFIVGYEIDPATLRGRGRAAVSVALGSTLLPLGLGVALAFWLAGRHDVRNVAAFVLFLGAAMAVTAMPVLARILADRGMVRTTVGAMALAAGAVGDIVAWSLLAFVVAMASASGVVPWHLVLIVPYLVVMFLLVRPALRRLAKEKLTPDVLALVLVGLLLSCWCAEWLGVHAIFGAFLFGAVMPRDRPALRHEILGRLEQVSVLLLLPCFFVIAGLRVDLSALGGGGLVELAAILLVAITGKVAGAYAGARLHGMDRRRSGALATLMNTRGLTELVILTVGLQLGILDTRMFSMMVVMALVTTAMAGPVLAVIYPAGQVEADRMAAERDALGAPTAFRVLVEVPPGEHAASVVREATRLARERAPAAVVVLNRLVPYPSPPEVSTGLTGELLAMTAALTELAELAAPIRDAGLTAHVTAHFTTDPIGDLAHQISAAAPDLVVTAGSRTDWPKGVRHVTVKAIEARDGEAVKASGDDTMKR</sequence>
<dbReference type="Pfam" id="PF00999">
    <property type="entry name" value="Na_H_Exchanger"/>
    <property type="match status" value="1"/>
</dbReference>
<feature type="domain" description="Cation/H+ exchanger transmembrane" evidence="8">
    <location>
        <begin position="19"/>
        <end position="390"/>
    </location>
</feature>
<feature type="transmembrane region" description="Helical" evidence="7">
    <location>
        <begin position="35"/>
        <end position="54"/>
    </location>
</feature>
<evidence type="ECO:0000256" key="2">
    <source>
        <dbReference type="ARBA" id="ARBA00022448"/>
    </source>
</evidence>
<dbReference type="PANTHER" id="PTHR32468:SF0">
    <property type="entry name" value="K(+)_H(+) ANTIPORTER 1"/>
    <property type="match status" value="1"/>
</dbReference>
<dbReference type="GO" id="GO:0016020">
    <property type="term" value="C:membrane"/>
    <property type="evidence" value="ECO:0007669"/>
    <property type="project" value="UniProtKB-SubCell"/>
</dbReference>
<keyword evidence="3 7" id="KW-0812">Transmembrane</keyword>
<dbReference type="AlphaFoldDB" id="A0A8J4DX98"/>
<evidence type="ECO:0000313" key="10">
    <source>
        <dbReference type="Proteomes" id="UP000619260"/>
    </source>
</evidence>
<organism evidence="9 10">
    <name type="scientific">Virgisporangium aliadipatigenens</name>
    <dbReference type="NCBI Taxonomy" id="741659"/>
    <lineage>
        <taxon>Bacteria</taxon>
        <taxon>Bacillati</taxon>
        <taxon>Actinomycetota</taxon>
        <taxon>Actinomycetes</taxon>
        <taxon>Micromonosporales</taxon>
        <taxon>Micromonosporaceae</taxon>
        <taxon>Virgisporangium</taxon>
    </lineage>
</organism>
<protein>
    <submittedName>
        <fullName evidence="9">Sodium:proton antiporter</fullName>
    </submittedName>
</protein>
<feature type="transmembrane region" description="Helical" evidence="7">
    <location>
        <begin position="273"/>
        <end position="294"/>
    </location>
</feature>
<keyword evidence="2" id="KW-0813">Transport</keyword>
<feature type="transmembrane region" description="Helical" evidence="7">
    <location>
        <begin position="98"/>
        <end position="120"/>
    </location>
</feature>
<dbReference type="EMBL" id="BOPF01000056">
    <property type="protein sequence ID" value="GIJ51882.1"/>
    <property type="molecule type" value="Genomic_DNA"/>
</dbReference>
<dbReference type="GO" id="GO:1902600">
    <property type="term" value="P:proton transmembrane transport"/>
    <property type="evidence" value="ECO:0007669"/>
    <property type="project" value="InterPro"/>
</dbReference>
<feature type="transmembrane region" description="Helical" evidence="7">
    <location>
        <begin position="6"/>
        <end position="23"/>
    </location>
</feature>
<feature type="transmembrane region" description="Helical" evidence="7">
    <location>
        <begin position="66"/>
        <end position="86"/>
    </location>
</feature>
<comment type="caution">
    <text evidence="9">The sequence shown here is derived from an EMBL/GenBank/DDBJ whole genome shotgun (WGS) entry which is preliminary data.</text>
</comment>
<keyword evidence="10" id="KW-1185">Reference proteome</keyword>
<dbReference type="InterPro" id="IPR038770">
    <property type="entry name" value="Na+/solute_symporter_sf"/>
</dbReference>
<dbReference type="InterPro" id="IPR050794">
    <property type="entry name" value="CPA2_transporter"/>
</dbReference>
<evidence type="ECO:0000259" key="8">
    <source>
        <dbReference type="Pfam" id="PF00999"/>
    </source>
</evidence>
<evidence type="ECO:0000256" key="5">
    <source>
        <dbReference type="ARBA" id="ARBA00023065"/>
    </source>
</evidence>
<name>A0A8J4DX98_9ACTN</name>
<feature type="transmembrane region" description="Helical" evidence="7">
    <location>
        <begin position="306"/>
        <end position="328"/>
    </location>
</feature>
<dbReference type="InterPro" id="IPR006153">
    <property type="entry name" value="Cation/H_exchanger_TM"/>
</dbReference>
<keyword evidence="4 7" id="KW-1133">Transmembrane helix</keyword>
<feature type="transmembrane region" description="Helical" evidence="7">
    <location>
        <begin position="194"/>
        <end position="212"/>
    </location>
</feature>
<feature type="transmembrane region" description="Helical" evidence="7">
    <location>
        <begin position="165"/>
        <end position="188"/>
    </location>
</feature>
<dbReference type="GO" id="GO:0015297">
    <property type="term" value="F:antiporter activity"/>
    <property type="evidence" value="ECO:0007669"/>
    <property type="project" value="InterPro"/>
</dbReference>
<evidence type="ECO:0000256" key="4">
    <source>
        <dbReference type="ARBA" id="ARBA00022989"/>
    </source>
</evidence>
<keyword evidence="6 7" id="KW-0472">Membrane</keyword>
<evidence type="ECO:0000256" key="6">
    <source>
        <dbReference type="ARBA" id="ARBA00023136"/>
    </source>
</evidence>
<comment type="subcellular location">
    <subcellularLocation>
        <location evidence="1">Membrane</location>
        <topology evidence="1">Multi-pass membrane protein</topology>
    </subcellularLocation>
</comment>
<dbReference type="RefSeq" id="WP_203905274.1">
    <property type="nucleotide sequence ID" value="NZ_BOPF01000056.1"/>
</dbReference>